<proteinExistence type="predicted"/>
<evidence type="ECO:0000313" key="2">
    <source>
        <dbReference type="Proteomes" id="UP000886469"/>
    </source>
</evidence>
<evidence type="ECO:0000313" key="1">
    <source>
        <dbReference type="EMBL" id="NMQ07434.1"/>
    </source>
</evidence>
<accession>A0ABX1TCR0</accession>
<evidence type="ECO:0008006" key="3">
    <source>
        <dbReference type="Google" id="ProtNLM"/>
    </source>
</evidence>
<comment type="caution">
    <text evidence="1">The sequence shown here is derived from an EMBL/GenBank/DDBJ whole genome shotgun (WGS) entry which is preliminary data.</text>
</comment>
<name>A0ABX1TCR0_9PROT</name>
<keyword evidence="2" id="KW-1185">Reference proteome</keyword>
<dbReference type="EMBL" id="SPMX01000077">
    <property type="protein sequence ID" value="NMQ07434.1"/>
    <property type="molecule type" value="Genomic_DNA"/>
</dbReference>
<reference evidence="1" key="1">
    <citation type="submission" date="2019-03" db="EMBL/GenBank/DDBJ databases">
        <title>Metabolic reconstructions from genomes of highly enriched 'Candidatus Accumulibacter' and 'Candidatus Competibacter' bioreactor populations.</title>
        <authorList>
            <person name="Annavajhala M.K."/>
            <person name="Welles L."/>
            <person name="Abbas B."/>
            <person name="Sorokin D."/>
            <person name="Park H."/>
            <person name="Van Loosdrecht M."/>
            <person name="Chandran K."/>
        </authorList>
    </citation>
    <scope>NUCLEOTIDE SEQUENCE</scope>
    <source>
        <strain evidence="1">SBR_L</strain>
    </source>
</reference>
<sequence>MKLSADKYRAIRRAIANIPGDVSNDAVGANVAKLEDIYAPETHSSALDPGTPIILGARGSGKSFWSSVLGRADTKAAAARAYPRLGLVQVEVQFGYTGIGGPGGVSVDQIDRAVPPDASSEQARSFWWATILSAATRQSGQGDTKPKDFLDSARDWERREDLLDGHEQRLRGENKTLLIVYDALDTVARTWKRRRLLTEALLEVVWAMRAYRSLRVKLFLRPDQIEDDALRFVEIPKLRNGAVNLQWSGSDLYGLLFARLALTPDEEARSAFGRLLGENGFTLPDSNAVLTRRWSLGVVQHDQKLIMDGVAGRFMGQGMYAFKKGSTYQWPITHLADAFDEVTPRSFLGMMIAAAKYGPAPEDKVITPDGIRHGLREASKTRVDQLHQEFPWIKGVLAPLAGLLLPQSEEGVFDVWRRATTVDRLKQDAQTHDYMPPFPDEEQGKERDLCVAMERIGVMFRRKDDRVDMPDLFRVAARLLKKGAIAPR</sequence>
<gene>
    <name evidence="1" type="ORF">E4Q08_20415</name>
</gene>
<dbReference type="Proteomes" id="UP000886469">
    <property type="component" value="Unassembled WGS sequence"/>
</dbReference>
<organism evidence="1 2">
    <name type="scientific">Candidatus Accumulibacter contiguus</name>
    <dbReference type="NCBI Taxonomy" id="2954381"/>
    <lineage>
        <taxon>Bacteria</taxon>
        <taxon>Pseudomonadati</taxon>
        <taxon>Pseudomonadota</taxon>
        <taxon>Betaproteobacteria</taxon>
        <taxon>Candidatus Accumulibacter</taxon>
    </lineage>
</organism>
<dbReference type="RefSeq" id="WP_169071750.1">
    <property type="nucleotide sequence ID" value="NZ_JAZKUC010000003.1"/>
</dbReference>
<protein>
    <recommendedName>
        <fullName evidence="3">ATP-binding protein</fullName>
    </recommendedName>
</protein>